<comment type="caution">
    <text evidence="1">The sequence shown here is derived from an EMBL/GenBank/DDBJ whole genome shotgun (WGS) entry which is preliminary data.</text>
</comment>
<dbReference type="SUPFAM" id="SSF52266">
    <property type="entry name" value="SGNH hydrolase"/>
    <property type="match status" value="1"/>
</dbReference>
<name>A0ABQ5XFD0_9GAMM</name>
<dbReference type="Proteomes" id="UP001156627">
    <property type="component" value="Unassembled WGS sequence"/>
</dbReference>
<proteinExistence type="predicted"/>
<evidence type="ECO:0000313" key="2">
    <source>
        <dbReference type="Proteomes" id="UP001156627"/>
    </source>
</evidence>
<accession>A0ABQ5XFD0</accession>
<dbReference type="InterPro" id="IPR036514">
    <property type="entry name" value="SGNH_hydro_sf"/>
</dbReference>
<dbReference type="EMBL" id="BSOA01000029">
    <property type="protein sequence ID" value="GLQ89149.1"/>
    <property type="molecule type" value="Genomic_DNA"/>
</dbReference>
<sequence>MRNITELRQRLSRETKARCIWITPPAVDEQQVAGHWGLARFGVGFRNQNLARVAGIVRDFDGQAIDAFSHLGTPPRCEFLMGDGLHLTMAGQKQLALEVIKGWSILA</sequence>
<reference evidence="2" key="1">
    <citation type="journal article" date="2019" name="Int. J. Syst. Evol. Microbiol.">
        <title>The Global Catalogue of Microorganisms (GCM) 10K type strain sequencing project: providing services to taxonomists for standard genome sequencing and annotation.</title>
        <authorList>
            <consortium name="The Broad Institute Genomics Platform"/>
            <consortium name="The Broad Institute Genome Sequencing Center for Infectious Disease"/>
            <person name="Wu L."/>
            <person name="Ma J."/>
        </authorList>
    </citation>
    <scope>NUCLEOTIDE SEQUENCE [LARGE SCALE GENOMIC DNA]</scope>
    <source>
        <strain evidence="2">NBRC 111981</strain>
    </source>
</reference>
<organism evidence="1 2">
    <name type="scientific">Dyella flagellata</name>
    <dbReference type="NCBI Taxonomy" id="1867833"/>
    <lineage>
        <taxon>Bacteria</taxon>
        <taxon>Pseudomonadati</taxon>
        <taxon>Pseudomonadota</taxon>
        <taxon>Gammaproteobacteria</taxon>
        <taxon>Lysobacterales</taxon>
        <taxon>Rhodanobacteraceae</taxon>
        <taxon>Dyella</taxon>
    </lineage>
</organism>
<gene>
    <name evidence="1" type="ORF">GCM10007898_27210</name>
</gene>
<evidence type="ECO:0008006" key="3">
    <source>
        <dbReference type="Google" id="ProtNLM"/>
    </source>
</evidence>
<protein>
    <recommendedName>
        <fullName evidence="3">SGNH hydrolase-type esterase domain-containing protein</fullName>
    </recommendedName>
</protein>
<evidence type="ECO:0000313" key="1">
    <source>
        <dbReference type="EMBL" id="GLQ89149.1"/>
    </source>
</evidence>
<dbReference type="Gene3D" id="3.40.50.1110">
    <property type="entry name" value="SGNH hydrolase"/>
    <property type="match status" value="1"/>
</dbReference>
<keyword evidence="2" id="KW-1185">Reference proteome</keyword>